<proteinExistence type="predicted"/>
<organism evidence="1 2">
    <name type="scientific">Trifolium medium</name>
    <dbReference type="NCBI Taxonomy" id="97028"/>
    <lineage>
        <taxon>Eukaryota</taxon>
        <taxon>Viridiplantae</taxon>
        <taxon>Streptophyta</taxon>
        <taxon>Embryophyta</taxon>
        <taxon>Tracheophyta</taxon>
        <taxon>Spermatophyta</taxon>
        <taxon>Magnoliopsida</taxon>
        <taxon>eudicotyledons</taxon>
        <taxon>Gunneridae</taxon>
        <taxon>Pentapetalae</taxon>
        <taxon>rosids</taxon>
        <taxon>fabids</taxon>
        <taxon>Fabales</taxon>
        <taxon>Fabaceae</taxon>
        <taxon>Papilionoideae</taxon>
        <taxon>50 kb inversion clade</taxon>
        <taxon>NPAAA clade</taxon>
        <taxon>Hologalegina</taxon>
        <taxon>IRL clade</taxon>
        <taxon>Trifolieae</taxon>
        <taxon>Trifolium</taxon>
    </lineage>
</organism>
<reference evidence="1 2" key="1">
    <citation type="journal article" date="2018" name="Front. Plant Sci.">
        <title>Red Clover (Trifolium pratense) and Zigzag Clover (T. medium) - A Picture of Genomic Similarities and Differences.</title>
        <authorList>
            <person name="Dluhosova J."/>
            <person name="Istvanek J."/>
            <person name="Nedelnik J."/>
            <person name="Repkova J."/>
        </authorList>
    </citation>
    <scope>NUCLEOTIDE SEQUENCE [LARGE SCALE GENOMIC DNA]</scope>
    <source>
        <strain evidence="2">cv. 10/8</strain>
        <tissue evidence="1">Leaf</tissue>
    </source>
</reference>
<evidence type="ECO:0000313" key="2">
    <source>
        <dbReference type="Proteomes" id="UP000265520"/>
    </source>
</evidence>
<dbReference type="Proteomes" id="UP000265520">
    <property type="component" value="Unassembled WGS sequence"/>
</dbReference>
<comment type="caution">
    <text evidence="1">The sequence shown here is derived from an EMBL/GenBank/DDBJ whole genome shotgun (WGS) entry which is preliminary data.</text>
</comment>
<dbReference type="AlphaFoldDB" id="A0A392STP5"/>
<name>A0A392STP5_9FABA</name>
<protein>
    <submittedName>
        <fullName evidence="1">Uncharacterized protein</fullName>
    </submittedName>
</protein>
<sequence length="47" mass="5285">DLSSNPRAEHPDLDELARRGLWLARREALASSRQLSPTLARTRQMAA</sequence>
<accession>A0A392STP5</accession>
<feature type="non-terminal residue" evidence="1">
    <location>
        <position position="1"/>
    </location>
</feature>
<keyword evidence="2" id="KW-1185">Reference proteome</keyword>
<evidence type="ECO:0000313" key="1">
    <source>
        <dbReference type="EMBL" id="MCI52223.1"/>
    </source>
</evidence>
<dbReference type="EMBL" id="LXQA010444132">
    <property type="protein sequence ID" value="MCI52223.1"/>
    <property type="molecule type" value="Genomic_DNA"/>
</dbReference>